<dbReference type="Pfam" id="PF13690">
    <property type="entry name" value="CheX"/>
    <property type="match status" value="1"/>
</dbReference>
<dbReference type="AlphaFoldDB" id="A0A2D3WFW8"/>
<dbReference type="InterPro" id="IPR028051">
    <property type="entry name" value="CheX-like_dom"/>
</dbReference>
<dbReference type="RefSeq" id="WP_294894544.1">
    <property type="nucleotide sequence ID" value="NZ_DLUI01000145.1"/>
</dbReference>
<protein>
    <recommendedName>
        <fullName evidence="2">Chemotaxis phosphatase CheX-like domain-containing protein</fullName>
    </recommendedName>
</protein>
<evidence type="ECO:0000259" key="2">
    <source>
        <dbReference type="Pfam" id="PF13690"/>
    </source>
</evidence>
<proteinExistence type="predicted"/>
<dbReference type="InterPro" id="IPR028976">
    <property type="entry name" value="CheC-like_sf"/>
</dbReference>
<dbReference type="Gene3D" id="3.40.1550.10">
    <property type="entry name" value="CheC-like"/>
    <property type="match status" value="1"/>
</dbReference>
<evidence type="ECO:0000313" key="4">
    <source>
        <dbReference type="Proteomes" id="UP000228859"/>
    </source>
</evidence>
<dbReference type="Proteomes" id="UP000228859">
    <property type="component" value="Unassembled WGS sequence"/>
</dbReference>
<organism evidence="3 4">
    <name type="scientific">Sulfuricurvum kujiense</name>
    <dbReference type="NCBI Taxonomy" id="148813"/>
    <lineage>
        <taxon>Bacteria</taxon>
        <taxon>Pseudomonadati</taxon>
        <taxon>Campylobacterota</taxon>
        <taxon>Epsilonproteobacteria</taxon>
        <taxon>Campylobacterales</taxon>
        <taxon>Sulfurimonadaceae</taxon>
        <taxon>Sulfuricurvum</taxon>
    </lineage>
</organism>
<evidence type="ECO:0000256" key="1">
    <source>
        <dbReference type="ARBA" id="ARBA00022500"/>
    </source>
</evidence>
<comment type="caution">
    <text evidence="3">The sequence shown here is derived from an EMBL/GenBank/DDBJ whole genome shotgun (WGS) entry which is preliminary data.</text>
</comment>
<dbReference type="SUPFAM" id="SSF103039">
    <property type="entry name" value="CheC-like"/>
    <property type="match status" value="1"/>
</dbReference>
<accession>A0A2D3WFW8</accession>
<name>A0A2D3WFW8_9BACT</name>
<dbReference type="EMBL" id="DLUI01000145">
    <property type="protein sequence ID" value="DAB37637.1"/>
    <property type="molecule type" value="Genomic_DNA"/>
</dbReference>
<dbReference type="GO" id="GO:0006935">
    <property type="term" value="P:chemotaxis"/>
    <property type="evidence" value="ECO:0007669"/>
    <property type="project" value="UniProtKB-KW"/>
</dbReference>
<keyword evidence="1" id="KW-0145">Chemotaxis</keyword>
<gene>
    <name evidence="3" type="ORF">CFH83_10185</name>
</gene>
<sequence>MENIEVLKKVLIAIVHQVEVFMSDEMKIEIEFDGEYRSVDKVELKKYTTTIGIGGSLNLLFYATYNELLLDTMTRRLAYGEIKEDEFVELRDSAAGEIANMIMGQSLSHFPNQGRGVSITPPVTIEDAKSIVKTNGAGIISAVLSTPYGNIELNVIGSAKGEWNA</sequence>
<evidence type="ECO:0000313" key="3">
    <source>
        <dbReference type="EMBL" id="DAB37637.1"/>
    </source>
</evidence>
<feature type="domain" description="Chemotaxis phosphatase CheX-like" evidence="2">
    <location>
        <begin position="47"/>
        <end position="132"/>
    </location>
</feature>
<reference evidence="3 4" key="1">
    <citation type="journal article" date="2017" name="Front. Microbiol.">
        <title>Comparative Genomic Analysis of the Class Epsilonproteobacteria and Proposed Reclassification to Epsilonbacteraeota (phyl. nov.).</title>
        <authorList>
            <person name="Waite D.W."/>
            <person name="Vanwonterghem I."/>
            <person name="Rinke C."/>
            <person name="Parks D.H."/>
            <person name="Zhang Y."/>
            <person name="Takai K."/>
            <person name="Sievert S.M."/>
            <person name="Simon J."/>
            <person name="Campbell B.J."/>
            <person name="Hanson T.E."/>
            <person name="Woyke T."/>
            <person name="Klotz M.G."/>
            <person name="Hugenholtz P."/>
        </authorList>
    </citation>
    <scope>NUCLEOTIDE SEQUENCE [LARGE SCALE GENOMIC DNA]</scope>
    <source>
        <strain evidence="3">UBA12443</strain>
    </source>
</reference>